<keyword evidence="1" id="KW-1133">Transmembrane helix</keyword>
<sequence length="43" mass="4919">MRTLWKKFDNKMQRLYTAHLPISEYVSGTVGLILGSLIVIVIL</sequence>
<comment type="caution">
    <text evidence="2">The sequence shown here is derived from an EMBL/GenBank/DDBJ whole genome shotgun (WGS) entry which is preliminary data.</text>
</comment>
<evidence type="ECO:0000256" key="1">
    <source>
        <dbReference type="SAM" id="Phobius"/>
    </source>
</evidence>
<name>A0A0F8Z0E2_9ZZZZ</name>
<protein>
    <submittedName>
        <fullName evidence="2">Uncharacterized protein</fullName>
    </submittedName>
</protein>
<dbReference type="AlphaFoldDB" id="A0A0F8Z0E2"/>
<proteinExistence type="predicted"/>
<evidence type="ECO:0000313" key="2">
    <source>
        <dbReference type="EMBL" id="KKK79530.1"/>
    </source>
</evidence>
<feature type="transmembrane region" description="Helical" evidence="1">
    <location>
        <begin position="21"/>
        <end position="42"/>
    </location>
</feature>
<gene>
    <name evidence="2" type="ORF">LCGC14_2832590</name>
</gene>
<keyword evidence="1" id="KW-0812">Transmembrane</keyword>
<reference evidence="2" key="1">
    <citation type="journal article" date="2015" name="Nature">
        <title>Complex archaea that bridge the gap between prokaryotes and eukaryotes.</title>
        <authorList>
            <person name="Spang A."/>
            <person name="Saw J.H."/>
            <person name="Jorgensen S.L."/>
            <person name="Zaremba-Niedzwiedzka K."/>
            <person name="Martijn J."/>
            <person name="Lind A.E."/>
            <person name="van Eijk R."/>
            <person name="Schleper C."/>
            <person name="Guy L."/>
            <person name="Ettema T.J."/>
        </authorList>
    </citation>
    <scope>NUCLEOTIDE SEQUENCE</scope>
</reference>
<accession>A0A0F8Z0E2</accession>
<organism evidence="2">
    <name type="scientific">marine sediment metagenome</name>
    <dbReference type="NCBI Taxonomy" id="412755"/>
    <lineage>
        <taxon>unclassified sequences</taxon>
        <taxon>metagenomes</taxon>
        <taxon>ecological metagenomes</taxon>
    </lineage>
</organism>
<keyword evidence="1" id="KW-0472">Membrane</keyword>
<dbReference type="EMBL" id="LAZR01053985">
    <property type="protein sequence ID" value="KKK79530.1"/>
    <property type="molecule type" value="Genomic_DNA"/>
</dbReference>